<reference evidence="2 3" key="1">
    <citation type="submission" date="2018-06" db="EMBL/GenBank/DDBJ databases">
        <authorList>
            <consortium name="Pathogen Informatics"/>
            <person name="Doyle S."/>
        </authorList>
    </citation>
    <scope>NUCLEOTIDE SEQUENCE [LARGE SCALE GENOMIC DNA]</scope>
    <source>
        <strain evidence="2 3">NCTC8684</strain>
    </source>
</reference>
<protein>
    <submittedName>
        <fullName evidence="2">TnsA endonuclease N terminal</fullName>
    </submittedName>
</protein>
<accession>A0AAX2M5E5</accession>
<keyword evidence="2" id="KW-0255">Endonuclease</keyword>
<keyword evidence="2" id="KW-0378">Hydrolase</keyword>
<keyword evidence="2" id="KW-0540">Nuclease</keyword>
<organism evidence="2 3">
    <name type="scientific">Chromobacterium violaceum</name>
    <dbReference type="NCBI Taxonomy" id="536"/>
    <lineage>
        <taxon>Bacteria</taxon>
        <taxon>Pseudomonadati</taxon>
        <taxon>Pseudomonadota</taxon>
        <taxon>Betaproteobacteria</taxon>
        <taxon>Neisseriales</taxon>
        <taxon>Chromobacteriaceae</taxon>
        <taxon>Chromobacterium</taxon>
    </lineage>
</organism>
<dbReference type="Proteomes" id="UP000254029">
    <property type="component" value="Unassembled WGS sequence"/>
</dbReference>
<evidence type="ECO:0000313" key="3">
    <source>
        <dbReference type="Proteomes" id="UP000254029"/>
    </source>
</evidence>
<name>A0AAX2M5E5_CHRVL</name>
<dbReference type="InterPro" id="IPR014833">
    <property type="entry name" value="TnsA_N"/>
</dbReference>
<comment type="caution">
    <text evidence="2">The sequence shown here is derived from an EMBL/GenBank/DDBJ whole genome shotgun (WGS) entry which is preliminary data.</text>
</comment>
<dbReference type="GO" id="GO:0004519">
    <property type="term" value="F:endonuclease activity"/>
    <property type="evidence" value="ECO:0007669"/>
    <property type="project" value="UniProtKB-KW"/>
</dbReference>
<evidence type="ECO:0000313" key="2">
    <source>
        <dbReference type="EMBL" id="SUX31654.1"/>
    </source>
</evidence>
<dbReference type="AlphaFoldDB" id="A0AAX2M5E5"/>
<dbReference type="RefSeq" id="WP_147296923.1">
    <property type="nucleotide sequence ID" value="NZ_JBHMEH010000141.1"/>
</dbReference>
<dbReference type="EMBL" id="UIGR01000001">
    <property type="protein sequence ID" value="SUX31654.1"/>
    <property type="molecule type" value="Genomic_DNA"/>
</dbReference>
<feature type="domain" description="TnsA endonuclease N-terminal" evidence="1">
    <location>
        <begin position="4"/>
        <end position="72"/>
    </location>
</feature>
<dbReference type="Pfam" id="PF08722">
    <property type="entry name" value="Tn7_TnsA-like_N"/>
    <property type="match status" value="1"/>
</dbReference>
<evidence type="ECO:0000259" key="1">
    <source>
        <dbReference type="Pfam" id="PF08722"/>
    </source>
</evidence>
<gene>
    <name evidence="2" type="ORF">NCTC8684_00703</name>
</gene>
<sequence>MIVPEPFTLSYELDNEVRRYTPDFLLYLRDGRRAVIEVKWKKEADLPANKRRFEAIGAIFEAVGALFAVLTEVTLRAPVLRQNMSLVESQRHRSLPVNTIETILKCLSDGPVPLGELTAAVGDRRIVLAAVYQGIVALDLFKPMSANALARRA</sequence>
<proteinExistence type="predicted"/>